<dbReference type="OMA" id="YLFKQPF"/>
<feature type="disulfide bond" evidence="1">
    <location>
        <begin position="106"/>
        <end position="119"/>
    </location>
</feature>
<keyword evidence="1" id="KW-1015">Disulfide bond</keyword>
<evidence type="ECO:0000313" key="6">
    <source>
        <dbReference type="Proteomes" id="UP000694404"/>
    </source>
</evidence>
<dbReference type="PANTHER" id="PTHR47139">
    <property type="entry name" value="TUMOR NECROSIS FACTOR RECEPTOR SUPERFAMILY MEMBER 9"/>
    <property type="match status" value="1"/>
</dbReference>
<feature type="disulfide bond" evidence="1">
    <location>
        <begin position="88"/>
        <end position="103"/>
    </location>
</feature>
<keyword evidence="2" id="KW-0812">Transmembrane</keyword>
<organism evidence="5 6">
    <name type="scientific">Chelonoidis abingdonii</name>
    <name type="common">Abingdon island giant tortoise</name>
    <name type="synonym">Testudo abingdonii</name>
    <dbReference type="NCBI Taxonomy" id="106734"/>
    <lineage>
        <taxon>Eukaryota</taxon>
        <taxon>Metazoa</taxon>
        <taxon>Chordata</taxon>
        <taxon>Craniata</taxon>
        <taxon>Vertebrata</taxon>
        <taxon>Euteleostomi</taxon>
        <taxon>Archelosauria</taxon>
        <taxon>Testudinata</taxon>
        <taxon>Testudines</taxon>
        <taxon>Cryptodira</taxon>
        <taxon>Durocryptodira</taxon>
        <taxon>Testudinoidea</taxon>
        <taxon>Testudinidae</taxon>
        <taxon>Chelonoidis</taxon>
    </lineage>
</organism>
<feature type="domain" description="TNFR-Cys" evidence="4">
    <location>
        <begin position="87"/>
        <end position="127"/>
    </location>
</feature>
<dbReference type="SMART" id="SM00208">
    <property type="entry name" value="TNFR"/>
    <property type="match status" value="2"/>
</dbReference>
<feature type="signal peptide" evidence="3">
    <location>
        <begin position="1"/>
        <end position="21"/>
    </location>
</feature>
<evidence type="ECO:0000313" key="5">
    <source>
        <dbReference type="Ensembl" id="ENSCABP00000023970.1"/>
    </source>
</evidence>
<feature type="chain" id="PRO_5034295926" evidence="3">
    <location>
        <begin position="22"/>
        <end position="305"/>
    </location>
</feature>
<dbReference type="PANTHER" id="PTHR47139:SF1">
    <property type="entry name" value="TUMOR NECROSIS FACTOR RECEPTOR SUPERFAMILY MEMBER 9"/>
    <property type="match status" value="1"/>
</dbReference>
<evidence type="ECO:0000259" key="4">
    <source>
        <dbReference type="PROSITE" id="PS50050"/>
    </source>
</evidence>
<reference evidence="5" key="1">
    <citation type="submission" date="2025-08" db="UniProtKB">
        <authorList>
            <consortium name="Ensembl"/>
        </authorList>
    </citation>
    <scope>IDENTIFICATION</scope>
</reference>
<dbReference type="Gene3D" id="2.10.50.10">
    <property type="entry name" value="Tumor Necrosis Factor Receptor, subunit A, domain 2"/>
    <property type="match status" value="2"/>
</dbReference>
<evidence type="ECO:0000256" key="3">
    <source>
        <dbReference type="SAM" id="SignalP"/>
    </source>
</evidence>
<dbReference type="Ensembl" id="ENSCABT00000026259.1">
    <property type="protein sequence ID" value="ENSCABP00000023970.1"/>
    <property type="gene ID" value="ENSCABG00000017651.1"/>
</dbReference>
<name>A0A8C0IXV5_CHEAB</name>
<feature type="repeat" description="TNFR-Cys" evidence="1">
    <location>
        <begin position="87"/>
        <end position="127"/>
    </location>
</feature>
<accession>A0A8C0IXV5</accession>
<keyword evidence="3" id="KW-0732">Signal</keyword>
<sequence length="305" mass="32874">MGRDHSPLVTAALLLLSLASADLTPALPQLCPPGKCPGPGRGPGRAGPGRAGPGFSRPELDNLSGSFAGKFLGCAECEKRLHEVCVACPRGTFSATVSARESCTRCRRCEGKFKYKRECSPTMDAECSCKDGHRCIGKDCSKCVENCGVGQEPLEEACQTCPSGTFNNQTNGPCRQWTKCLPDKVLVNGTNRSDVVCEQGSETVTPSPISIIVPIHVQGKDLQVVTVGIAVTVAVVVCMMFLLPLYVCFSICDKKKLPAMFKKMKVRPEQATQEEDACSCRFPEEEQGDCDDCSKSKLFRDSLVH</sequence>
<feature type="disulfide bond" evidence="1">
    <location>
        <begin position="109"/>
        <end position="127"/>
    </location>
</feature>
<keyword evidence="6" id="KW-1185">Reference proteome</keyword>
<evidence type="ECO:0000256" key="2">
    <source>
        <dbReference type="SAM" id="Phobius"/>
    </source>
</evidence>
<dbReference type="InterPro" id="IPR009030">
    <property type="entry name" value="Growth_fac_rcpt_cys_sf"/>
</dbReference>
<dbReference type="GO" id="GO:0033084">
    <property type="term" value="P:regulation of immature T cell proliferation in thymus"/>
    <property type="evidence" value="ECO:0007669"/>
    <property type="project" value="Ensembl"/>
</dbReference>
<dbReference type="GO" id="GO:0038023">
    <property type="term" value="F:signaling receptor activity"/>
    <property type="evidence" value="ECO:0007669"/>
    <property type="project" value="Ensembl"/>
</dbReference>
<proteinExistence type="predicted"/>
<evidence type="ECO:0000256" key="1">
    <source>
        <dbReference type="PROSITE-ProRule" id="PRU00206"/>
    </source>
</evidence>
<dbReference type="InterPro" id="IPR001368">
    <property type="entry name" value="TNFR/NGFR_Cys_rich_reg"/>
</dbReference>
<dbReference type="PROSITE" id="PS50050">
    <property type="entry name" value="TNFR_NGFR_2"/>
    <property type="match status" value="1"/>
</dbReference>
<protein>
    <submittedName>
        <fullName evidence="5">TNF receptor superfamily member 9</fullName>
    </submittedName>
</protein>
<dbReference type="AlphaFoldDB" id="A0A8C0IXV5"/>
<keyword evidence="2" id="KW-1133">Transmembrane helix</keyword>
<dbReference type="SUPFAM" id="SSF57184">
    <property type="entry name" value="Growth factor receptor domain"/>
    <property type="match status" value="1"/>
</dbReference>
<dbReference type="Proteomes" id="UP000694404">
    <property type="component" value="Unplaced"/>
</dbReference>
<feature type="transmembrane region" description="Helical" evidence="2">
    <location>
        <begin position="224"/>
        <end position="252"/>
    </location>
</feature>
<keyword evidence="2" id="KW-0472">Membrane</keyword>
<dbReference type="GeneTree" id="ENSGT00730000111279"/>
<gene>
    <name evidence="5" type="primary">TNFRSF9</name>
</gene>
<dbReference type="Pfam" id="PF00020">
    <property type="entry name" value="TNFR_c6"/>
    <property type="match status" value="2"/>
</dbReference>
<reference evidence="5" key="2">
    <citation type="submission" date="2025-09" db="UniProtKB">
        <authorList>
            <consortium name="Ensembl"/>
        </authorList>
    </citation>
    <scope>IDENTIFICATION</scope>
</reference>